<dbReference type="FunFam" id="2.40.10.10:FF:000068">
    <property type="entry name" value="transmembrane protease serine 2"/>
    <property type="match status" value="1"/>
</dbReference>
<dbReference type="EMBL" id="KQ777939">
    <property type="protein sequence ID" value="OAD52046.1"/>
    <property type="molecule type" value="Genomic_DNA"/>
</dbReference>
<dbReference type="AlphaFoldDB" id="A0A310S6T5"/>
<dbReference type="OrthoDB" id="10051896at2759"/>
<evidence type="ECO:0000256" key="3">
    <source>
        <dbReference type="ARBA" id="ARBA00022825"/>
    </source>
</evidence>
<keyword evidence="2" id="KW-0378">Hydrolase</keyword>
<keyword evidence="6" id="KW-0732">Signal</keyword>
<dbReference type="Pfam" id="PF00089">
    <property type="entry name" value="Trypsin"/>
    <property type="match status" value="1"/>
</dbReference>
<keyword evidence="1" id="KW-0645">Protease</keyword>
<evidence type="ECO:0000256" key="5">
    <source>
        <dbReference type="ARBA" id="ARBA00023157"/>
    </source>
</evidence>
<dbReference type="PANTHER" id="PTHR24276">
    <property type="entry name" value="POLYSERASE-RELATED"/>
    <property type="match status" value="1"/>
</dbReference>
<keyword evidence="3" id="KW-0720">Serine protease</keyword>
<reference evidence="8 9" key="1">
    <citation type="submission" date="2015-07" db="EMBL/GenBank/DDBJ databases">
        <title>The genome of Eufriesea mexicana.</title>
        <authorList>
            <person name="Pan H."/>
            <person name="Kapheim K."/>
        </authorList>
    </citation>
    <scope>NUCLEOTIDE SEQUENCE [LARGE SCALE GENOMIC DNA]</scope>
    <source>
        <strain evidence="8">0111107269</strain>
        <tissue evidence="8">Whole body</tissue>
    </source>
</reference>
<gene>
    <name evidence="8" type="ORF">WN48_03338</name>
</gene>
<dbReference type="Gene3D" id="2.40.10.10">
    <property type="entry name" value="Trypsin-like serine proteases"/>
    <property type="match status" value="1"/>
</dbReference>
<keyword evidence="4" id="KW-0865">Zymogen</keyword>
<dbReference type="SMART" id="SM00020">
    <property type="entry name" value="Tryp_SPc"/>
    <property type="match status" value="1"/>
</dbReference>
<evidence type="ECO:0000313" key="8">
    <source>
        <dbReference type="EMBL" id="OAD52046.1"/>
    </source>
</evidence>
<evidence type="ECO:0000259" key="7">
    <source>
        <dbReference type="PROSITE" id="PS50240"/>
    </source>
</evidence>
<organism evidence="8 9">
    <name type="scientific">Eufriesea mexicana</name>
    <dbReference type="NCBI Taxonomy" id="516756"/>
    <lineage>
        <taxon>Eukaryota</taxon>
        <taxon>Metazoa</taxon>
        <taxon>Ecdysozoa</taxon>
        <taxon>Arthropoda</taxon>
        <taxon>Hexapoda</taxon>
        <taxon>Insecta</taxon>
        <taxon>Pterygota</taxon>
        <taxon>Neoptera</taxon>
        <taxon>Endopterygota</taxon>
        <taxon>Hymenoptera</taxon>
        <taxon>Apocrita</taxon>
        <taxon>Aculeata</taxon>
        <taxon>Apoidea</taxon>
        <taxon>Anthophila</taxon>
        <taxon>Apidae</taxon>
        <taxon>Eufriesea</taxon>
    </lineage>
</organism>
<evidence type="ECO:0000256" key="4">
    <source>
        <dbReference type="ARBA" id="ARBA00023145"/>
    </source>
</evidence>
<dbReference type="SUPFAM" id="SSF50494">
    <property type="entry name" value="Trypsin-like serine proteases"/>
    <property type="match status" value="1"/>
</dbReference>
<dbReference type="InterPro" id="IPR009003">
    <property type="entry name" value="Peptidase_S1_PA"/>
</dbReference>
<dbReference type="Proteomes" id="UP000250275">
    <property type="component" value="Unassembled WGS sequence"/>
</dbReference>
<keyword evidence="9" id="KW-1185">Reference proteome</keyword>
<evidence type="ECO:0000256" key="2">
    <source>
        <dbReference type="ARBA" id="ARBA00022801"/>
    </source>
</evidence>
<dbReference type="InterPro" id="IPR050430">
    <property type="entry name" value="Peptidase_S1"/>
</dbReference>
<name>A0A310S6T5_9HYME</name>
<dbReference type="InterPro" id="IPR043504">
    <property type="entry name" value="Peptidase_S1_PA_chymotrypsin"/>
</dbReference>
<keyword evidence="5" id="KW-1015">Disulfide bond</keyword>
<dbReference type="GO" id="GO:0004252">
    <property type="term" value="F:serine-type endopeptidase activity"/>
    <property type="evidence" value="ECO:0007669"/>
    <property type="project" value="InterPro"/>
</dbReference>
<dbReference type="PROSITE" id="PS50240">
    <property type="entry name" value="TRYPSIN_DOM"/>
    <property type="match status" value="1"/>
</dbReference>
<evidence type="ECO:0000256" key="1">
    <source>
        <dbReference type="ARBA" id="ARBA00022670"/>
    </source>
</evidence>
<dbReference type="InterPro" id="IPR001254">
    <property type="entry name" value="Trypsin_dom"/>
</dbReference>
<feature type="signal peptide" evidence="6">
    <location>
        <begin position="1"/>
        <end position="20"/>
    </location>
</feature>
<dbReference type="InterPro" id="IPR018114">
    <property type="entry name" value="TRYPSIN_HIS"/>
</dbReference>
<proteinExistence type="predicted"/>
<dbReference type="GO" id="GO:0006508">
    <property type="term" value="P:proteolysis"/>
    <property type="evidence" value="ECO:0007669"/>
    <property type="project" value="UniProtKB-KW"/>
</dbReference>
<feature type="chain" id="PRO_5016263293" evidence="6">
    <location>
        <begin position="21"/>
        <end position="216"/>
    </location>
</feature>
<feature type="domain" description="Peptidase S1" evidence="7">
    <location>
        <begin position="29"/>
        <end position="216"/>
    </location>
</feature>
<dbReference type="CDD" id="cd00190">
    <property type="entry name" value="Tryp_SPc"/>
    <property type="match status" value="1"/>
</dbReference>
<evidence type="ECO:0000256" key="6">
    <source>
        <dbReference type="SAM" id="SignalP"/>
    </source>
</evidence>
<protein>
    <submittedName>
        <fullName evidence="8">Trypsin-6</fullName>
    </submittedName>
</protein>
<accession>A0A310S6T5</accession>
<evidence type="ECO:0000313" key="9">
    <source>
        <dbReference type="Proteomes" id="UP000250275"/>
    </source>
</evidence>
<dbReference type="PROSITE" id="PS00134">
    <property type="entry name" value="TRYPSIN_HIS"/>
    <property type="match status" value="1"/>
</dbReference>
<dbReference type="PANTHER" id="PTHR24276:SF97">
    <property type="entry name" value="GH13245P2-RELATED"/>
    <property type="match status" value="1"/>
</dbReference>
<sequence length="216" mass="24278">MDKFLFCKISLLTLGLRTSGLELPSVDRIVDGAFIDIKNVPYMLSYMVNDNHACGAAVINNEWGLTAAHCVIPFVDNPSVLISVRSGSNRHDAGGTIHNVTTFSYHEKYNDENNDYDIAVFKVHPPFDFNDKTQPIKLPESTAYVNTNWGLVAGWGYFIDSDPILSENLQYVIVPKVKKETCKQDYEDRYEITEHQVCYGFSQGGKDACKVSYTLC</sequence>